<keyword evidence="3" id="KW-1185">Reference proteome</keyword>
<organism evidence="2 3">
    <name type="scientific">Campylobacter hyointestinalis subsp. hyointestinalis</name>
    <dbReference type="NCBI Taxonomy" id="91352"/>
    <lineage>
        <taxon>Bacteria</taxon>
        <taxon>Pseudomonadati</taxon>
        <taxon>Campylobacterota</taxon>
        <taxon>Epsilonproteobacteria</taxon>
        <taxon>Campylobacterales</taxon>
        <taxon>Campylobacteraceae</taxon>
        <taxon>Campylobacter</taxon>
    </lineage>
</organism>
<dbReference type="Proteomes" id="UP000052237">
    <property type="component" value="Unassembled WGS sequence"/>
</dbReference>
<dbReference type="AlphaFoldDB" id="A0A0S4SXP0"/>
<feature type="compositionally biased region" description="Basic and acidic residues" evidence="1">
    <location>
        <begin position="30"/>
        <end position="41"/>
    </location>
</feature>
<reference evidence="2 3" key="1">
    <citation type="submission" date="2015-11" db="EMBL/GenBank/DDBJ databases">
        <authorList>
            <consortium name="Pathogen Informatics"/>
        </authorList>
    </citation>
    <scope>NUCLEOTIDE SEQUENCE [LARGE SCALE GENOMIC DNA]</scope>
    <source>
        <strain evidence="2 3">006A-0059</strain>
    </source>
</reference>
<evidence type="ECO:0000256" key="1">
    <source>
        <dbReference type="SAM" id="MobiDB-lite"/>
    </source>
</evidence>
<feature type="region of interest" description="Disordered" evidence="1">
    <location>
        <begin position="25"/>
        <end position="58"/>
    </location>
</feature>
<evidence type="ECO:0000313" key="2">
    <source>
        <dbReference type="EMBL" id="CUU91083.1"/>
    </source>
</evidence>
<name>A0A0S4SXP0_CAMHY</name>
<dbReference type="EMBL" id="FAVB01000019">
    <property type="protein sequence ID" value="CUU91083.1"/>
    <property type="molecule type" value="Genomic_DNA"/>
</dbReference>
<proteinExistence type="predicted"/>
<gene>
    <name evidence="2" type="ORF">ERS686654_02223</name>
</gene>
<evidence type="ECO:0000313" key="3">
    <source>
        <dbReference type="Proteomes" id="UP000052237"/>
    </source>
</evidence>
<protein>
    <submittedName>
        <fullName evidence="2">Uncharacterized protein</fullName>
    </submittedName>
</protein>
<accession>A0A0S4SXP0</accession>
<sequence length="309" mass="33121">MSNVGPDGVNNWNALRSDKEVINSYGGETRTSRKDGFERETTYSGGSGSTRFTSEMGSKVDISNDGKVGDVSINSGTKATLDQSIGRTLNYNYNQAIRETEQRQEQLVNSMATTISQLDQAGYTHAKSGGINYQKFENGSWGATGADGKTYMFSSTTKKGDGTTSEKALGTSINGSLGTSGFFGGINTGGSVSTNLSNTTGFELSNISGDTTNIARGTNAAFGMGYAIGKSYNDQDSSNISSQLSANFQETSQKMDSYTKAIAKEEAYQKAMNMSEDQKLALSQNIYTSILQDAYDRDDILPTHKCRGF</sequence>
<dbReference type="RefSeq" id="WP_059435595.1">
    <property type="nucleotide sequence ID" value="NZ_FAVB01000019.1"/>
</dbReference>
<comment type="caution">
    <text evidence="2">The sequence shown here is derived from an EMBL/GenBank/DDBJ whole genome shotgun (WGS) entry which is preliminary data.</text>
</comment>